<evidence type="ECO:0000259" key="4">
    <source>
        <dbReference type="PROSITE" id="PS50089"/>
    </source>
</evidence>
<keyword evidence="1 3" id="KW-0479">Metal-binding</keyword>
<name>A0A814SZW2_9BILA</name>
<evidence type="ECO:0000313" key="6">
    <source>
        <dbReference type="EMBL" id="CAF3918612.1"/>
    </source>
</evidence>
<keyword evidence="1 3" id="KW-0863">Zinc-finger</keyword>
<dbReference type="OrthoDB" id="7873042at2759"/>
<accession>A0A814SZW2</accession>
<dbReference type="Pfam" id="PF13920">
    <property type="entry name" value="zf-C3HC4_3"/>
    <property type="match status" value="1"/>
</dbReference>
<keyword evidence="7" id="KW-1185">Reference proteome</keyword>
<sequence>MSWLKNVVQTIKDLTGTEIVTVRCHNIGTSLVLNLNNNNQENRVPCEFCNILYEFGEIEEHQNYCSVQQKSLEMPQDLLNVPINNATTNSGRLLESQVNDIYSSPSSDTVNKELENKIQILEERIQCQICMDREKNIVFVSCGHSCCVECAQLLHICHTCRKPITEKLKLV</sequence>
<protein>
    <recommendedName>
        <fullName evidence="4">RING-type domain-containing protein</fullName>
    </recommendedName>
</protein>
<dbReference type="GO" id="GO:0008270">
    <property type="term" value="F:zinc ion binding"/>
    <property type="evidence" value="ECO:0007669"/>
    <property type="project" value="UniProtKB-KW"/>
</dbReference>
<evidence type="ECO:0000313" key="5">
    <source>
        <dbReference type="EMBL" id="CAF1155162.1"/>
    </source>
</evidence>
<evidence type="ECO:0000256" key="3">
    <source>
        <dbReference type="PROSITE-ProRule" id="PRU00175"/>
    </source>
</evidence>
<dbReference type="EMBL" id="CAJOBC010007021">
    <property type="protein sequence ID" value="CAF3918612.1"/>
    <property type="molecule type" value="Genomic_DNA"/>
</dbReference>
<reference evidence="5" key="1">
    <citation type="submission" date="2021-02" db="EMBL/GenBank/DDBJ databases">
        <authorList>
            <person name="Nowell W R."/>
        </authorList>
    </citation>
    <scope>NUCLEOTIDE SEQUENCE</scope>
</reference>
<keyword evidence="2" id="KW-0862">Zinc</keyword>
<feature type="domain" description="RING-type" evidence="4">
    <location>
        <begin position="127"/>
        <end position="161"/>
    </location>
</feature>
<dbReference type="Proteomes" id="UP000663829">
    <property type="component" value="Unassembled WGS sequence"/>
</dbReference>
<dbReference type="Gene3D" id="3.30.40.10">
    <property type="entry name" value="Zinc/RING finger domain, C3HC4 (zinc finger)"/>
    <property type="match status" value="1"/>
</dbReference>
<organism evidence="5 7">
    <name type="scientific">Didymodactylos carnosus</name>
    <dbReference type="NCBI Taxonomy" id="1234261"/>
    <lineage>
        <taxon>Eukaryota</taxon>
        <taxon>Metazoa</taxon>
        <taxon>Spiralia</taxon>
        <taxon>Gnathifera</taxon>
        <taxon>Rotifera</taxon>
        <taxon>Eurotatoria</taxon>
        <taxon>Bdelloidea</taxon>
        <taxon>Philodinida</taxon>
        <taxon>Philodinidae</taxon>
        <taxon>Didymodactylos</taxon>
    </lineage>
</organism>
<evidence type="ECO:0000256" key="1">
    <source>
        <dbReference type="ARBA" id="ARBA00022771"/>
    </source>
</evidence>
<evidence type="ECO:0000256" key="2">
    <source>
        <dbReference type="ARBA" id="ARBA00022833"/>
    </source>
</evidence>
<dbReference type="Proteomes" id="UP000681722">
    <property type="component" value="Unassembled WGS sequence"/>
</dbReference>
<evidence type="ECO:0000313" key="7">
    <source>
        <dbReference type="Proteomes" id="UP000663829"/>
    </source>
</evidence>
<gene>
    <name evidence="5" type="ORF">GPM918_LOCUS21389</name>
    <name evidence="6" type="ORF">SRO942_LOCUS21386</name>
</gene>
<comment type="caution">
    <text evidence="5">The sequence shown here is derived from an EMBL/GenBank/DDBJ whole genome shotgun (WGS) entry which is preliminary data.</text>
</comment>
<dbReference type="AlphaFoldDB" id="A0A814SZW2"/>
<proteinExistence type="predicted"/>
<dbReference type="PANTHER" id="PTHR14879:SF5">
    <property type="entry name" value="RING-TYPE DOMAIN-CONTAINING PROTEIN"/>
    <property type="match status" value="1"/>
</dbReference>
<dbReference type="InterPro" id="IPR001841">
    <property type="entry name" value="Znf_RING"/>
</dbReference>
<dbReference type="PROSITE" id="PS50089">
    <property type="entry name" value="ZF_RING_2"/>
    <property type="match status" value="1"/>
</dbReference>
<dbReference type="InterPro" id="IPR013083">
    <property type="entry name" value="Znf_RING/FYVE/PHD"/>
</dbReference>
<dbReference type="SUPFAM" id="SSF57850">
    <property type="entry name" value="RING/U-box"/>
    <property type="match status" value="1"/>
</dbReference>
<dbReference type="PANTHER" id="PTHR14879">
    <property type="entry name" value="CASPASE REGULATOR, RING FINGER DOMAIN-CONTAINING"/>
    <property type="match status" value="1"/>
</dbReference>
<dbReference type="InterPro" id="IPR051728">
    <property type="entry name" value="RING-FYVE_E3_ubiquitin-ligase"/>
</dbReference>
<dbReference type="EMBL" id="CAJNOQ010007022">
    <property type="protein sequence ID" value="CAF1155162.1"/>
    <property type="molecule type" value="Genomic_DNA"/>
</dbReference>